<dbReference type="EMBL" id="JBBPEH010000006">
    <property type="protein sequence ID" value="KAK7537182.1"/>
    <property type="molecule type" value="Genomic_DNA"/>
</dbReference>
<feature type="region of interest" description="Disordered" evidence="1">
    <location>
        <begin position="174"/>
        <end position="281"/>
    </location>
</feature>
<keyword evidence="2" id="KW-0812">Transmembrane</keyword>
<feature type="transmembrane region" description="Helical" evidence="2">
    <location>
        <begin position="39"/>
        <end position="57"/>
    </location>
</feature>
<keyword evidence="2" id="KW-0472">Membrane</keyword>
<feature type="compositionally biased region" description="Basic and acidic residues" evidence="1">
    <location>
        <begin position="228"/>
        <end position="244"/>
    </location>
</feature>
<keyword evidence="2" id="KW-1133">Transmembrane helix</keyword>
<dbReference type="Proteomes" id="UP001360953">
    <property type="component" value="Unassembled WGS sequence"/>
</dbReference>
<dbReference type="RefSeq" id="XP_066655333.1">
    <property type="nucleotide sequence ID" value="XM_066795701.1"/>
</dbReference>
<name>A0ABR1LTR7_9PEZI</name>
<organism evidence="3 4">
    <name type="scientific">Phyllosticta citribraziliensis</name>
    <dbReference type="NCBI Taxonomy" id="989973"/>
    <lineage>
        <taxon>Eukaryota</taxon>
        <taxon>Fungi</taxon>
        <taxon>Dikarya</taxon>
        <taxon>Ascomycota</taxon>
        <taxon>Pezizomycotina</taxon>
        <taxon>Dothideomycetes</taxon>
        <taxon>Dothideomycetes incertae sedis</taxon>
        <taxon>Botryosphaeriales</taxon>
        <taxon>Phyllostictaceae</taxon>
        <taxon>Phyllosticta</taxon>
    </lineage>
</organism>
<reference evidence="3 4" key="1">
    <citation type="submission" date="2024-04" db="EMBL/GenBank/DDBJ databases">
        <title>Phyllosticta paracitricarpa is synonymous to the EU quarantine fungus P. citricarpa based on phylogenomic analyses.</title>
        <authorList>
            <consortium name="Lawrence Berkeley National Laboratory"/>
            <person name="Van ingen-buijs V.A."/>
            <person name="Van westerhoven A.C."/>
            <person name="Haridas S."/>
            <person name="Skiadas P."/>
            <person name="Martin F."/>
            <person name="Groenewald J.Z."/>
            <person name="Crous P.W."/>
            <person name="Seidl M.F."/>
        </authorList>
    </citation>
    <scope>NUCLEOTIDE SEQUENCE [LARGE SCALE GENOMIC DNA]</scope>
    <source>
        <strain evidence="3 4">CPC 17464</strain>
    </source>
</reference>
<feature type="compositionally biased region" description="Acidic residues" evidence="1">
    <location>
        <begin position="183"/>
        <end position="197"/>
    </location>
</feature>
<evidence type="ECO:0000256" key="2">
    <source>
        <dbReference type="SAM" id="Phobius"/>
    </source>
</evidence>
<accession>A0ABR1LTR7</accession>
<sequence length="281" mass="30206">MGSIDIVTRKTATTHTEATIPPLFQDNPFKTMAMHRGPAISVLLALAAIFLGTKVFGAPTGEDTQNVHLEARDTPQAGPNFEAAQDKPLLAPRAPVPNAEAEAWERGPCSSKEKRDANADAEAEPMEGPSCGGVGHRRRTLENAAAPNPNKHLEIRDALGPGVDAEAVPDKPLLVPRAPAPEADADADAEADAEAWDDPNCHKKRDADPEAAWSHPSCGVGHRKRMLKRDADADPDSLHDDLAERVQGGLDHQLLARTPPSNARPARKSWARRSMQMGQEQ</sequence>
<evidence type="ECO:0000313" key="4">
    <source>
        <dbReference type="Proteomes" id="UP001360953"/>
    </source>
</evidence>
<gene>
    <name evidence="3" type="ORF">J3D65DRAFT_370534</name>
</gene>
<evidence type="ECO:0000313" key="3">
    <source>
        <dbReference type="EMBL" id="KAK7537182.1"/>
    </source>
</evidence>
<comment type="caution">
    <text evidence="3">The sequence shown here is derived from an EMBL/GenBank/DDBJ whole genome shotgun (WGS) entry which is preliminary data.</text>
</comment>
<proteinExistence type="predicted"/>
<keyword evidence="4" id="KW-1185">Reference proteome</keyword>
<evidence type="ECO:0000256" key="1">
    <source>
        <dbReference type="SAM" id="MobiDB-lite"/>
    </source>
</evidence>
<feature type="region of interest" description="Disordered" evidence="1">
    <location>
        <begin position="97"/>
        <end position="136"/>
    </location>
</feature>
<feature type="compositionally biased region" description="Basic and acidic residues" evidence="1">
    <location>
        <begin position="199"/>
        <end position="208"/>
    </location>
</feature>
<dbReference type="GeneID" id="92028607"/>
<protein>
    <submittedName>
        <fullName evidence="3">Uncharacterized protein</fullName>
    </submittedName>
</protein>